<dbReference type="Pfam" id="PF03524">
    <property type="entry name" value="CagX"/>
    <property type="match status" value="1"/>
</dbReference>
<protein>
    <submittedName>
        <fullName evidence="4">P-type conjugative transfer protein TrbG</fullName>
    </submittedName>
</protein>
<keyword evidence="5" id="KW-1185">Reference proteome</keyword>
<dbReference type="NCBIfam" id="TIGR02775">
    <property type="entry name" value="TrbG_Ti"/>
    <property type="match status" value="1"/>
</dbReference>
<proteinExistence type="inferred from homology"/>
<dbReference type="InterPro" id="IPR010258">
    <property type="entry name" value="Conjugal_tfr_TrbG/VirB9/CagX"/>
</dbReference>
<dbReference type="InterPro" id="IPR038161">
    <property type="entry name" value="VirB9/CagX/TrbG_C_sf"/>
</dbReference>
<feature type="chain" id="PRO_5045567075" evidence="3">
    <location>
        <begin position="24"/>
        <end position="302"/>
    </location>
</feature>
<organism evidence="4 5">
    <name type="scientific">Verminephrobacter aporrectodeae subsp. tuberculatae</name>
    <dbReference type="NCBI Taxonomy" id="1110392"/>
    <lineage>
        <taxon>Bacteria</taxon>
        <taxon>Pseudomonadati</taxon>
        <taxon>Pseudomonadota</taxon>
        <taxon>Betaproteobacteria</taxon>
        <taxon>Burkholderiales</taxon>
        <taxon>Comamonadaceae</taxon>
        <taxon>Verminephrobacter</taxon>
    </lineage>
</organism>
<keyword evidence="2 3" id="KW-0732">Signal</keyword>
<sequence>MIMKNTKWMAGFLATSLIFPIFAQNVPALTPGAQEQLPSMPTISNEKIQLDDKEIHGVRLAEEWKMNPDQPRRGEDGSVKYLFGATLPTLVCTPLQVCSIRLQPGEVVNDVHAGDTTRWKITPATEGRDAETTTLIIVKPTNAGLTTNLIVTTDRRVYTIKLASMPNEWIPVLSFDYPDDMQRQWAAHRTRQARTTFNNTLTTGQNVANLDFNFHMSGDSPNWRPLRVYSDGSKTYIQFPSSTFNDEAPALVALGNDGEQLVNYRVIGDRYVVDKVLDRAALIVGVGRRQTKVEISRGGRQP</sequence>
<evidence type="ECO:0000256" key="2">
    <source>
        <dbReference type="ARBA" id="ARBA00022729"/>
    </source>
</evidence>
<dbReference type="Proteomes" id="UP001208935">
    <property type="component" value="Unassembled WGS sequence"/>
</dbReference>
<feature type="signal peptide" evidence="3">
    <location>
        <begin position="1"/>
        <end position="23"/>
    </location>
</feature>
<dbReference type="EMBL" id="QZCW01000001">
    <property type="protein sequence ID" value="MCW5320683.1"/>
    <property type="molecule type" value="Genomic_DNA"/>
</dbReference>
<dbReference type="InterPro" id="IPR033645">
    <property type="entry name" value="VirB9/CagX/TrbG_C"/>
</dbReference>
<comment type="caution">
    <text evidence="4">The sequence shown here is derived from an EMBL/GenBank/DDBJ whole genome shotgun (WGS) entry which is preliminary data.</text>
</comment>
<evidence type="ECO:0000256" key="1">
    <source>
        <dbReference type="ARBA" id="ARBA00006135"/>
    </source>
</evidence>
<dbReference type="Gene3D" id="2.60.40.2500">
    <property type="match status" value="1"/>
</dbReference>
<reference evidence="5" key="1">
    <citation type="submission" date="2023-07" db="EMBL/GenBank/DDBJ databases">
        <title>Verminephrobacter genomes.</title>
        <authorList>
            <person name="Lund M.B."/>
        </authorList>
    </citation>
    <scope>NUCLEOTIDE SEQUENCE [LARGE SCALE GENOMIC DNA]</scope>
    <source>
        <strain evidence="5">AtM5-05</strain>
    </source>
</reference>
<evidence type="ECO:0000256" key="3">
    <source>
        <dbReference type="SAM" id="SignalP"/>
    </source>
</evidence>
<gene>
    <name evidence="4" type="primary">trbG</name>
    <name evidence="4" type="ORF">D5039_05695</name>
</gene>
<accession>A0ABT3KQT5</accession>
<comment type="similarity">
    <text evidence="1">Belongs to the TrbG/VirB9 family.</text>
</comment>
<evidence type="ECO:0000313" key="5">
    <source>
        <dbReference type="Proteomes" id="UP001208935"/>
    </source>
</evidence>
<name>A0ABT3KQT5_9BURK</name>
<evidence type="ECO:0000313" key="4">
    <source>
        <dbReference type="EMBL" id="MCW5320683.1"/>
    </source>
</evidence>
<dbReference type="InterPro" id="IPR014142">
    <property type="entry name" value="TrbG_Ti"/>
</dbReference>
<dbReference type="CDD" id="cd06911">
    <property type="entry name" value="VirB9_CagX_TrbG"/>
    <property type="match status" value="1"/>
</dbReference>